<keyword evidence="9" id="KW-0862">Zinc</keyword>
<reference evidence="14" key="1">
    <citation type="submission" date="2014-08" db="EMBL/GenBank/DDBJ databases">
        <authorList>
            <person name="Murali S."/>
            <person name="Richards S."/>
            <person name="Bandaranaike D."/>
            <person name="Bellair M."/>
            <person name="Blankenburg K."/>
            <person name="Chao H."/>
            <person name="Dinh H."/>
            <person name="Doddapaneni H."/>
            <person name="Dugan-Rocha S."/>
            <person name="Elkadiri S."/>
            <person name="Gnanaolivu R."/>
            <person name="Hughes D."/>
            <person name="Lee S."/>
            <person name="Li M."/>
            <person name="Ming W."/>
            <person name="Munidasa M."/>
            <person name="Muniz J."/>
            <person name="Nguyen L."/>
            <person name="Osuji N."/>
            <person name="Pu L.-L."/>
            <person name="Puazo M."/>
            <person name="Skinner E."/>
            <person name="Qu C."/>
            <person name="Quiroz J."/>
            <person name="Raj R."/>
            <person name="Weissenberger G."/>
            <person name="Xin Y."/>
            <person name="Zou X."/>
            <person name="Han Y."/>
            <person name="Worley K."/>
            <person name="Muzny D."/>
            <person name="Gibbs R."/>
        </authorList>
    </citation>
    <scope>NUCLEOTIDE SEQUENCE</scope>
    <source>
        <strain evidence="14">HAZT.00-mixed</strain>
        <tissue evidence="14">Whole organism</tissue>
    </source>
</reference>
<dbReference type="OrthoDB" id="1431934at2759"/>
<evidence type="ECO:0000313" key="14">
    <source>
        <dbReference type="EMBL" id="KAA0193563.1"/>
    </source>
</evidence>
<feature type="domain" description="RING-type" evidence="12">
    <location>
        <begin position="152"/>
        <end position="200"/>
    </location>
</feature>
<comment type="catalytic activity">
    <reaction evidence="1">
        <text>[E2 ubiquitin-conjugating enzyme]-S-ubiquitinyl-L-cysteine + [acceptor protein]-L-lysine = [E2 ubiquitin-conjugating enzyme]-L-cysteine + [acceptor protein]-N(6)-ubiquitinyl-L-lysine.</text>
        <dbReference type="EC" id="2.3.2.31"/>
    </reaction>
</comment>
<evidence type="ECO:0000256" key="8">
    <source>
        <dbReference type="ARBA" id="ARBA00022786"/>
    </source>
</evidence>
<evidence type="ECO:0000256" key="4">
    <source>
        <dbReference type="ARBA" id="ARBA00022679"/>
    </source>
</evidence>
<comment type="pathway">
    <text evidence="2">Protein modification; protein ubiquitination.</text>
</comment>
<dbReference type="Gene3D" id="3.30.40.10">
    <property type="entry name" value="Zinc/RING finger domain, C3HC4 (zinc finger)"/>
    <property type="match status" value="1"/>
</dbReference>
<sequence>MPLFSQDGTRPLDRSASKTQCTGPQTSGLGDLHRQISGSGSTPSTPPPSLHPRHCSETGSLASSTPCTQRQTCAGDSSPSTPPPALPVRLLSQHSAPCSSNSNFSPHLAGSKTCVYASADAEYCASSIAAAAVAAAEHGSMSSCSAVVLRECVLCLQDVPADQFPKLFTCSHSACITCLKQYLAMEISESRITITCPKCSELMHPTDIHQILNNSALSYKFEDFMLRRVLSTDPDTRWCPAPDCGYAVIASGCASCPKLQCERP</sequence>
<evidence type="ECO:0000256" key="9">
    <source>
        <dbReference type="ARBA" id="ARBA00022833"/>
    </source>
</evidence>
<dbReference type="InterPro" id="IPR044066">
    <property type="entry name" value="TRIAD_supradom"/>
</dbReference>
<dbReference type="FunFam" id="3.30.40.10:FF:000424">
    <property type="entry name" value="RBR-type E3 ubiquitin transferase"/>
    <property type="match status" value="1"/>
</dbReference>
<dbReference type="AlphaFoldDB" id="A0A6A0H154"/>
<keyword evidence="5" id="KW-0479">Metal-binding</keyword>
<dbReference type="Proteomes" id="UP000711488">
    <property type="component" value="Unassembled WGS sequence"/>
</dbReference>
<reference evidence="14" key="2">
    <citation type="journal article" date="2018" name="Environ. Sci. Technol.">
        <title>The Toxicogenome of Hyalella azteca: A Model for Sediment Ecotoxicology and Evolutionary Toxicology.</title>
        <authorList>
            <person name="Poynton H.C."/>
            <person name="Hasenbein S."/>
            <person name="Benoit J.B."/>
            <person name="Sepulveda M.S."/>
            <person name="Poelchau M.F."/>
            <person name="Hughes D.S.T."/>
            <person name="Murali S.C."/>
            <person name="Chen S."/>
            <person name="Glastad K.M."/>
            <person name="Goodisman M.A.D."/>
            <person name="Werren J.H."/>
            <person name="Vineis J.H."/>
            <person name="Bowen J.L."/>
            <person name="Friedrich M."/>
            <person name="Jones J."/>
            <person name="Robertson H.M."/>
            <person name="Feyereisen R."/>
            <person name="Mechler-Hickson A."/>
            <person name="Mathers N."/>
            <person name="Lee C.E."/>
            <person name="Colbourne J.K."/>
            <person name="Biales A."/>
            <person name="Johnston J.S."/>
            <person name="Wellborn G.A."/>
            <person name="Rosendale A.J."/>
            <person name="Cridge A.G."/>
            <person name="Munoz-Torres M.C."/>
            <person name="Bain P.A."/>
            <person name="Manny A.R."/>
            <person name="Major K.M."/>
            <person name="Lambert F.N."/>
            <person name="Vulpe C.D."/>
            <person name="Tuck P."/>
            <person name="Blalock B.J."/>
            <person name="Lin Y.Y."/>
            <person name="Smith M.E."/>
            <person name="Ochoa-Acuna H."/>
            <person name="Chen M.M."/>
            <person name="Childers C.P."/>
            <person name="Qu J."/>
            <person name="Dugan S."/>
            <person name="Lee S.L."/>
            <person name="Chao H."/>
            <person name="Dinh H."/>
            <person name="Han Y."/>
            <person name="Doddapaneni H."/>
            <person name="Worley K.C."/>
            <person name="Muzny D.M."/>
            <person name="Gibbs R.A."/>
            <person name="Richards S."/>
        </authorList>
    </citation>
    <scope>NUCLEOTIDE SEQUENCE</scope>
    <source>
        <strain evidence="14">HAZT.00-mixed</strain>
        <tissue evidence="14">Whole organism</tissue>
    </source>
</reference>
<dbReference type="InterPro" id="IPR002867">
    <property type="entry name" value="IBR_dom"/>
</dbReference>
<keyword evidence="4" id="KW-0808">Transferase</keyword>
<accession>A0A6A0H154</accession>
<evidence type="ECO:0000256" key="6">
    <source>
        <dbReference type="ARBA" id="ARBA00022737"/>
    </source>
</evidence>
<dbReference type="GO" id="GO:0008270">
    <property type="term" value="F:zinc ion binding"/>
    <property type="evidence" value="ECO:0007669"/>
    <property type="project" value="UniProtKB-KW"/>
</dbReference>
<organism evidence="14">
    <name type="scientific">Hyalella azteca</name>
    <name type="common">Amphipod</name>
    <dbReference type="NCBI Taxonomy" id="294128"/>
    <lineage>
        <taxon>Eukaryota</taxon>
        <taxon>Metazoa</taxon>
        <taxon>Ecdysozoa</taxon>
        <taxon>Arthropoda</taxon>
        <taxon>Crustacea</taxon>
        <taxon>Multicrustacea</taxon>
        <taxon>Malacostraca</taxon>
        <taxon>Eumalacostraca</taxon>
        <taxon>Peracarida</taxon>
        <taxon>Amphipoda</taxon>
        <taxon>Senticaudata</taxon>
        <taxon>Talitrida</taxon>
        <taxon>Talitroidea</taxon>
        <taxon>Hyalellidae</taxon>
        <taxon>Hyalella</taxon>
    </lineage>
</organism>
<dbReference type="SMART" id="SM00647">
    <property type="entry name" value="IBR"/>
    <property type="match status" value="1"/>
</dbReference>
<dbReference type="GO" id="GO:0061630">
    <property type="term" value="F:ubiquitin protein ligase activity"/>
    <property type="evidence" value="ECO:0007669"/>
    <property type="project" value="UniProtKB-EC"/>
</dbReference>
<feature type="compositionally biased region" description="Polar residues" evidence="11">
    <location>
        <begin position="17"/>
        <end position="28"/>
    </location>
</feature>
<evidence type="ECO:0000256" key="11">
    <source>
        <dbReference type="SAM" id="MobiDB-lite"/>
    </source>
</evidence>
<dbReference type="InterPro" id="IPR013083">
    <property type="entry name" value="Znf_RING/FYVE/PHD"/>
</dbReference>
<dbReference type="Pfam" id="PF01485">
    <property type="entry name" value="IBR"/>
    <property type="match status" value="1"/>
</dbReference>
<evidence type="ECO:0000256" key="7">
    <source>
        <dbReference type="ARBA" id="ARBA00022771"/>
    </source>
</evidence>
<dbReference type="SUPFAM" id="SSF57850">
    <property type="entry name" value="RING/U-box"/>
    <property type="match status" value="2"/>
</dbReference>
<feature type="region of interest" description="Disordered" evidence="11">
    <location>
        <begin position="1"/>
        <end position="89"/>
    </location>
</feature>
<evidence type="ECO:0000256" key="5">
    <source>
        <dbReference type="ARBA" id="ARBA00022723"/>
    </source>
</evidence>
<proteinExistence type="predicted"/>
<protein>
    <recommendedName>
        <fullName evidence="3">RBR-type E3 ubiquitin transferase</fullName>
        <ecNumber evidence="3">2.3.2.31</ecNumber>
    </recommendedName>
</protein>
<dbReference type="PROSITE" id="PS50089">
    <property type="entry name" value="ZF_RING_2"/>
    <property type="match status" value="1"/>
</dbReference>
<feature type="domain" description="RING-type" evidence="13">
    <location>
        <begin position="148"/>
        <end position="264"/>
    </location>
</feature>
<name>A0A6A0H154_HYAAZ</name>
<evidence type="ECO:0000259" key="12">
    <source>
        <dbReference type="PROSITE" id="PS50089"/>
    </source>
</evidence>
<dbReference type="PANTHER" id="PTHR11685">
    <property type="entry name" value="RBR FAMILY RING FINGER AND IBR DOMAIN-CONTAINING"/>
    <property type="match status" value="1"/>
</dbReference>
<dbReference type="InterPro" id="IPR031127">
    <property type="entry name" value="E3_UB_ligase_RBR"/>
</dbReference>
<evidence type="ECO:0000256" key="2">
    <source>
        <dbReference type="ARBA" id="ARBA00004906"/>
    </source>
</evidence>
<dbReference type="SMART" id="SM00184">
    <property type="entry name" value="RING"/>
    <property type="match status" value="1"/>
</dbReference>
<evidence type="ECO:0000259" key="13">
    <source>
        <dbReference type="PROSITE" id="PS51873"/>
    </source>
</evidence>
<evidence type="ECO:0000256" key="1">
    <source>
        <dbReference type="ARBA" id="ARBA00001798"/>
    </source>
</evidence>
<dbReference type="EMBL" id="JQDR03010900">
    <property type="protein sequence ID" value="KAA0193563.1"/>
    <property type="molecule type" value="Genomic_DNA"/>
</dbReference>
<keyword evidence="8" id="KW-0833">Ubl conjugation pathway</keyword>
<feature type="non-terminal residue" evidence="14">
    <location>
        <position position="264"/>
    </location>
</feature>
<dbReference type="CDD" id="cd20338">
    <property type="entry name" value="BRcat_RBR_RNF19"/>
    <property type="match status" value="1"/>
</dbReference>
<evidence type="ECO:0000256" key="3">
    <source>
        <dbReference type="ARBA" id="ARBA00012251"/>
    </source>
</evidence>
<evidence type="ECO:0000256" key="10">
    <source>
        <dbReference type="PROSITE-ProRule" id="PRU00175"/>
    </source>
</evidence>
<dbReference type="GO" id="GO:0016567">
    <property type="term" value="P:protein ubiquitination"/>
    <property type="evidence" value="ECO:0007669"/>
    <property type="project" value="InterPro"/>
</dbReference>
<reference evidence="14" key="3">
    <citation type="submission" date="2019-06" db="EMBL/GenBank/DDBJ databases">
        <authorList>
            <person name="Poynton C."/>
            <person name="Hasenbein S."/>
            <person name="Benoit J.B."/>
            <person name="Sepulveda M.S."/>
            <person name="Poelchau M.F."/>
            <person name="Murali S.C."/>
            <person name="Chen S."/>
            <person name="Glastad K.M."/>
            <person name="Werren J.H."/>
            <person name="Vineis J.H."/>
            <person name="Bowen J.L."/>
            <person name="Friedrich M."/>
            <person name="Jones J."/>
            <person name="Robertson H.M."/>
            <person name="Feyereisen R."/>
            <person name="Mechler-Hickson A."/>
            <person name="Mathers N."/>
            <person name="Lee C.E."/>
            <person name="Colbourne J.K."/>
            <person name="Biales A."/>
            <person name="Johnston J.S."/>
            <person name="Wellborn G.A."/>
            <person name="Rosendale A.J."/>
            <person name="Cridge A.G."/>
            <person name="Munoz-Torres M.C."/>
            <person name="Bain P.A."/>
            <person name="Manny A.R."/>
            <person name="Major K.M."/>
            <person name="Lambert F.N."/>
            <person name="Vulpe C.D."/>
            <person name="Tuck P."/>
            <person name="Blalock B.J."/>
            <person name="Lin Y.-Y."/>
            <person name="Smith M.E."/>
            <person name="Ochoa-Acuna H."/>
            <person name="Chen M.-J.M."/>
            <person name="Childers C.P."/>
            <person name="Qu J."/>
            <person name="Dugan S."/>
            <person name="Lee S.L."/>
            <person name="Chao H."/>
            <person name="Dinh H."/>
            <person name="Han Y."/>
            <person name="Doddapaneni H."/>
            <person name="Worley K.C."/>
            <person name="Muzny D.M."/>
            <person name="Gibbs R.A."/>
            <person name="Richards S."/>
        </authorList>
    </citation>
    <scope>NUCLEOTIDE SEQUENCE</scope>
    <source>
        <strain evidence="14">HAZT.00-mixed</strain>
        <tissue evidence="14">Whole organism</tissue>
    </source>
</reference>
<keyword evidence="7 10" id="KW-0863">Zinc-finger</keyword>
<keyword evidence="6" id="KW-0677">Repeat</keyword>
<gene>
    <name evidence="14" type="ORF">HAZT_HAZT008731</name>
</gene>
<dbReference type="EC" id="2.3.2.31" evidence="3"/>
<feature type="compositionally biased region" description="Polar residues" evidence="11">
    <location>
        <begin position="57"/>
        <end position="79"/>
    </location>
</feature>
<comment type="caution">
    <text evidence="14">The sequence shown here is derived from an EMBL/GenBank/DDBJ whole genome shotgun (WGS) entry which is preliminary data.</text>
</comment>
<dbReference type="InterPro" id="IPR001841">
    <property type="entry name" value="Znf_RING"/>
</dbReference>
<dbReference type="PROSITE" id="PS51873">
    <property type="entry name" value="TRIAD"/>
    <property type="match status" value="1"/>
</dbReference>